<protein>
    <submittedName>
        <fullName evidence="1">Uncharacterized protein</fullName>
    </submittedName>
</protein>
<accession>A0A4R7EVL3</accession>
<dbReference type="AlphaFoldDB" id="A0A4R7EVL3"/>
<sequence>MHKSVHPYHLSRLLITQQFNLPTPKASGE</sequence>
<dbReference type="EMBL" id="SOAG01000015">
    <property type="protein sequence ID" value="TDS57566.1"/>
    <property type="molecule type" value="Genomic_DNA"/>
</dbReference>
<comment type="caution">
    <text evidence="1">The sequence shown here is derived from an EMBL/GenBank/DDBJ whole genome shotgun (WGS) entry which is preliminary data.</text>
</comment>
<keyword evidence="2" id="KW-1185">Reference proteome</keyword>
<evidence type="ECO:0000313" key="2">
    <source>
        <dbReference type="Proteomes" id="UP000295215"/>
    </source>
</evidence>
<proteinExistence type="predicted"/>
<name>A0A4R7EVL3_9FLAO</name>
<dbReference type="Proteomes" id="UP000295215">
    <property type="component" value="Unassembled WGS sequence"/>
</dbReference>
<organism evidence="1 2">
    <name type="scientific">Myroides indicus</name>
    <dbReference type="NCBI Taxonomy" id="1323422"/>
    <lineage>
        <taxon>Bacteria</taxon>
        <taxon>Pseudomonadati</taxon>
        <taxon>Bacteroidota</taxon>
        <taxon>Flavobacteriia</taxon>
        <taxon>Flavobacteriales</taxon>
        <taxon>Flavobacteriaceae</taxon>
        <taxon>Myroides</taxon>
    </lineage>
</organism>
<reference evidence="1 2" key="1">
    <citation type="submission" date="2019-03" db="EMBL/GenBank/DDBJ databases">
        <title>Genomic Encyclopedia of Archaeal and Bacterial Type Strains, Phase II (KMG-II): from individual species to whole genera.</title>
        <authorList>
            <person name="Goeker M."/>
        </authorList>
    </citation>
    <scope>NUCLEOTIDE SEQUENCE [LARGE SCALE GENOMIC DNA]</scope>
    <source>
        <strain evidence="1 2">DSM 28213</strain>
    </source>
</reference>
<gene>
    <name evidence="1" type="ORF">C8P70_11566</name>
</gene>
<evidence type="ECO:0000313" key="1">
    <source>
        <dbReference type="EMBL" id="TDS57566.1"/>
    </source>
</evidence>